<proteinExistence type="predicted"/>
<name>A0A330HXM6_9HYPH</name>
<dbReference type="AlphaFoldDB" id="A0A330HXM6"/>
<organism evidence="6 7">
    <name type="scientific">Mesorhizobium hawassense</name>
    <dbReference type="NCBI Taxonomy" id="1209954"/>
    <lineage>
        <taxon>Bacteria</taxon>
        <taxon>Pseudomonadati</taxon>
        <taxon>Pseudomonadota</taxon>
        <taxon>Alphaproteobacteria</taxon>
        <taxon>Hyphomicrobiales</taxon>
        <taxon>Phyllobacteriaceae</taxon>
        <taxon>Mesorhizobium</taxon>
    </lineage>
</organism>
<comment type="subcellular location">
    <subcellularLocation>
        <location evidence="1">Membrane</location>
        <topology evidence="1">Multi-pass membrane protein</topology>
    </subcellularLocation>
</comment>
<evidence type="ECO:0000256" key="2">
    <source>
        <dbReference type="ARBA" id="ARBA00022692"/>
    </source>
</evidence>
<feature type="transmembrane region" description="Helical" evidence="5">
    <location>
        <begin position="18"/>
        <end position="37"/>
    </location>
</feature>
<evidence type="ECO:0000256" key="3">
    <source>
        <dbReference type="ARBA" id="ARBA00022989"/>
    </source>
</evidence>
<gene>
    <name evidence="6" type="ORF">DPM33_00095</name>
</gene>
<dbReference type="OrthoDB" id="3385086at2"/>
<accession>A0A330HXM6</accession>
<feature type="transmembrane region" description="Helical" evidence="5">
    <location>
        <begin position="57"/>
        <end position="78"/>
    </location>
</feature>
<dbReference type="InterPro" id="IPR032808">
    <property type="entry name" value="DoxX"/>
</dbReference>
<evidence type="ECO:0000313" key="6">
    <source>
        <dbReference type="EMBL" id="RAZ93063.1"/>
    </source>
</evidence>
<dbReference type="EMBL" id="QMBP01000001">
    <property type="protein sequence ID" value="RAZ93063.1"/>
    <property type="molecule type" value="Genomic_DNA"/>
</dbReference>
<dbReference type="RefSeq" id="WP_112095809.1">
    <property type="nucleotide sequence ID" value="NZ_QMBP01000001.1"/>
</dbReference>
<sequence>MSSLGAQSVRSSSRSWNIGLWVAQVLLFILFGMPGIMKTFLDPSALPPMGILWATDVPVWLLRFIGICELAGALGMILPAATRILPFLTPLAALGFVAIQVLAIGFHAYRGETSQVLPLNLVYLALSIFVMWGRARKAPIASRR</sequence>
<keyword evidence="2 5" id="KW-0812">Transmembrane</keyword>
<evidence type="ECO:0000313" key="7">
    <source>
        <dbReference type="Proteomes" id="UP000251558"/>
    </source>
</evidence>
<dbReference type="Pfam" id="PF13564">
    <property type="entry name" value="DoxX_2"/>
    <property type="match status" value="1"/>
</dbReference>
<dbReference type="Proteomes" id="UP000251558">
    <property type="component" value="Unassembled WGS sequence"/>
</dbReference>
<evidence type="ECO:0000256" key="4">
    <source>
        <dbReference type="ARBA" id="ARBA00023136"/>
    </source>
</evidence>
<feature type="transmembrane region" description="Helical" evidence="5">
    <location>
        <begin position="115"/>
        <end position="135"/>
    </location>
</feature>
<feature type="transmembrane region" description="Helical" evidence="5">
    <location>
        <begin position="85"/>
        <end position="109"/>
    </location>
</feature>
<keyword evidence="7" id="KW-1185">Reference proteome</keyword>
<keyword evidence="4 5" id="KW-0472">Membrane</keyword>
<evidence type="ECO:0000256" key="1">
    <source>
        <dbReference type="ARBA" id="ARBA00004141"/>
    </source>
</evidence>
<keyword evidence="3 5" id="KW-1133">Transmembrane helix</keyword>
<evidence type="ECO:0000256" key="5">
    <source>
        <dbReference type="SAM" id="Phobius"/>
    </source>
</evidence>
<dbReference type="GO" id="GO:0016020">
    <property type="term" value="C:membrane"/>
    <property type="evidence" value="ECO:0007669"/>
    <property type="project" value="UniProtKB-SubCell"/>
</dbReference>
<protein>
    <submittedName>
        <fullName evidence="6">DoxX family protein</fullName>
    </submittedName>
</protein>
<reference evidence="6 7" key="1">
    <citation type="submission" date="2018-07" db="EMBL/GenBank/DDBJ databases">
        <title>Diversity of Mesorhizobium strains in Brazil.</title>
        <authorList>
            <person name="Helene L.C.F."/>
            <person name="Dall'Agnol R."/>
            <person name="Delamuta J.R.M."/>
            <person name="Hungria M."/>
        </authorList>
    </citation>
    <scope>NUCLEOTIDE SEQUENCE [LARGE SCALE GENOMIC DNA]</scope>
    <source>
        <strain evidence="6 7">AC99b</strain>
    </source>
</reference>
<comment type="caution">
    <text evidence="6">The sequence shown here is derived from an EMBL/GenBank/DDBJ whole genome shotgun (WGS) entry which is preliminary data.</text>
</comment>